<organism evidence="2 3">
    <name type="scientific">Muricoccus nepalensis</name>
    <dbReference type="NCBI Taxonomy" id="1854500"/>
    <lineage>
        <taxon>Bacteria</taxon>
        <taxon>Pseudomonadati</taxon>
        <taxon>Pseudomonadota</taxon>
        <taxon>Alphaproteobacteria</taxon>
        <taxon>Acetobacterales</taxon>
        <taxon>Roseomonadaceae</taxon>
        <taxon>Muricoccus</taxon>
    </lineage>
</organism>
<dbReference type="SUPFAM" id="SSF89796">
    <property type="entry name" value="CoA-transferase family III (CaiB/BaiF)"/>
    <property type="match status" value="2"/>
</dbReference>
<dbReference type="InterPro" id="IPR003673">
    <property type="entry name" value="CoA-Trfase_fam_III"/>
</dbReference>
<reference evidence="2 3" key="1">
    <citation type="journal article" date="2019" name="Environ. Microbiol.">
        <title>Species interactions and distinct microbial communities in high Arctic permafrost affected cryosols are associated with the CH4 and CO2 gas fluxes.</title>
        <authorList>
            <person name="Altshuler I."/>
            <person name="Hamel J."/>
            <person name="Turney S."/>
            <person name="Magnuson E."/>
            <person name="Levesque R."/>
            <person name="Greer C."/>
            <person name="Whyte L.G."/>
        </authorList>
    </citation>
    <scope>NUCLEOTIDE SEQUENCE [LARGE SCALE GENOMIC DNA]</scope>
    <source>
        <strain evidence="2 3">S9.3B</strain>
    </source>
</reference>
<dbReference type="Pfam" id="PF02515">
    <property type="entry name" value="CoA_transf_3"/>
    <property type="match status" value="1"/>
</dbReference>
<dbReference type="InterPro" id="IPR023606">
    <property type="entry name" value="CoA-Trfase_III_dom_1_sf"/>
</dbReference>
<feature type="region of interest" description="Disordered" evidence="1">
    <location>
        <begin position="182"/>
        <end position="202"/>
    </location>
</feature>
<comment type="caution">
    <text evidence="2">The sequence shown here is derived from an EMBL/GenBank/DDBJ whole genome shotgun (WGS) entry which is preliminary data.</text>
</comment>
<proteinExistence type="predicted"/>
<dbReference type="InterPro" id="IPR052985">
    <property type="entry name" value="CoA-trans_III_biosynth/detox"/>
</dbReference>
<evidence type="ECO:0000256" key="1">
    <source>
        <dbReference type="SAM" id="MobiDB-lite"/>
    </source>
</evidence>
<gene>
    <name evidence="2" type="ORF">EAH89_09905</name>
</gene>
<evidence type="ECO:0000313" key="2">
    <source>
        <dbReference type="EMBL" id="TPG57734.1"/>
    </source>
</evidence>
<accession>A0A502G7I8</accession>
<dbReference type="PANTHER" id="PTHR48229">
    <property type="entry name" value="CAIB/BAIF FAMILY ENZYME (AFU_ORTHOLOGUE AFUA_1G05360)-RELATED"/>
    <property type="match status" value="1"/>
</dbReference>
<evidence type="ECO:0000313" key="3">
    <source>
        <dbReference type="Proteomes" id="UP000317078"/>
    </source>
</evidence>
<dbReference type="EMBL" id="RCZP01000007">
    <property type="protein sequence ID" value="TPG57734.1"/>
    <property type="molecule type" value="Genomic_DNA"/>
</dbReference>
<protein>
    <submittedName>
        <fullName evidence="2">Acyl-CoA transferase</fullName>
    </submittedName>
</protein>
<dbReference type="GO" id="GO:0016740">
    <property type="term" value="F:transferase activity"/>
    <property type="evidence" value="ECO:0007669"/>
    <property type="project" value="UniProtKB-KW"/>
</dbReference>
<dbReference type="AlphaFoldDB" id="A0A502G7I8"/>
<keyword evidence="3" id="KW-1185">Reference proteome</keyword>
<dbReference type="OrthoDB" id="9806585at2"/>
<dbReference type="Gene3D" id="3.40.50.10540">
    <property type="entry name" value="Crotonobetainyl-coa:carnitine coa-transferase, domain 1"/>
    <property type="match status" value="1"/>
</dbReference>
<feature type="region of interest" description="Disordered" evidence="1">
    <location>
        <begin position="405"/>
        <end position="475"/>
    </location>
</feature>
<dbReference type="PANTHER" id="PTHR48229:SF1">
    <property type="entry name" value="ALPHA METHYLACYL-COA RACEMASE-RELATED"/>
    <property type="match status" value="1"/>
</dbReference>
<sequence length="475" mass="49295">MPLPPTPLAALLGEALDALALPPAAAGRLRVTGDGSLPSCFPVTDLAVAAIGAAGLAASELLGLDGRTPPPVTVDRRLASAWFAVSLRPQGWSLPSPWDPIAGDYRSADGWIRLHTNAPHHRAAALAVLGCAPEREGVAAAVGRRDAAELEAEVLRAGGCAAAMHGPAAWRGHPQGRAVRDEPLVRSETTGRPAVAAGPRLPDPDRPLAGIRVLDLTRVLAGPVATRFLAGLGAEVLRIDPPGWDEPAVVPDVTPGKRCARLDLHRAADRQTFETLLAGADILVHGYRPGALEGLGYGEAQRRAINAALIDVSLCAYGWSGPWAARRGFDSLVQMSSGIAAAGMAWKGADRPVPLPVQALDHATGYLMAAAALRGLAGRWRDGRPATARLSLARTALLLADHAGSDAGPALREPSEDDAEPTVEHTPWGPALRLRSPVAIGNAPLQWDRPAAELGSSDAAWEKPGPGARPATVQG</sequence>
<dbReference type="Proteomes" id="UP000317078">
    <property type="component" value="Unassembled WGS sequence"/>
</dbReference>
<dbReference type="RefSeq" id="WP_140882654.1">
    <property type="nucleotide sequence ID" value="NZ_RCZP01000007.1"/>
</dbReference>
<name>A0A502G7I8_9PROT</name>
<keyword evidence="2" id="KW-0808">Transferase</keyword>